<sequence length="775" mass="83740">MPPQQQRGPAIQDGNITSSSLGAAGRAQFLASSNSEIISAPTTSAGIKRLSGLVEQTGHGTDNGKRSRQQESTSSSPKATNQSINQSIRATSQSINQSIKATSQSIKATNQSIDQSVKAINPAQTVSLQAGVDMFRSTMTDLPTSRTASSVEHPHPHSQLGQPRKIIPASPISVSPTSMSPVHESNGKRNGDATSKRAIASISAGVNRRTPSSPTGMPLGPGRSGSGGVSQSWDGEAGGSSTDSTGAATEKKSVLIKKAVFKKMATPESMQSRAIMVAAPAAGSAVGKSTSSTLASSSSATKPTAPPTAVASASGTNQAVRASTNRSADPDLTAVTVKRLSVPVLASTPNQAAAGPVQPNSIPPYAEFGKISYKTADQYPTYVKPQLEPHATCTVACKFGETQKGVEEYVKVVHNPLIIPLLFGWFREVTHKKYGRGTIAIPKVQYISPCGKTKRTPEQLAEYLRVVQSIFPMTLFTFDVGMDLWRKFNVEKCHIKAFSEDLAKRMLNNPYTRIPVVNCFTDQLPADFSYIKKNSKSQETVRLLDLQSIRPRTTGCSCVGYCGEGCLCGLLRSEVDGDSEDEGLHCGRLRAKQDFIVECNDFCSCGPNCGNRTTTNTLPFPLMMYYYPDKGWGVRAFCDIPAGAFVAFYLGQIIAEKDTNNLGDKYLVSLDFYGENAASPPEPSSAEEDEGFLIDGRRFGNVARFFNHSCEPNMFTQVLYREYYSNKLYNIAFFTLRTIKAGEELTWDYKYEVDSVPGRSIVCLCKSRFCRGRML</sequence>
<feature type="region of interest" description="Disordered" evidence="10">
    <location>
        <begin position="35"/>
        <end position="104"/>
    </location>
</feature>
<evidence type="ECO:0000256" key="9">
    <source>
        <dbReference type="ARBA" id="ARBA00023242"/>
    </source>
</evidence>
<comment type="subcellular location">
    <subcellularLocation>
        <location evidence="2">Chromosome</location>
    </subcellularLocation>
    <subcellularLocation>
        <location evidence="1">Nucleus</location>
    </subcellularLocation>
</comment>
<evidence type="ECO:0000313" key="13">
    <source>
        <dbReference type="EMBL" id="OQV15605.1"/>
    </source>
</evidence>
<keyword evidence="8" id="KW-0862">Zinc</keyword>
<evidence type="ECO:0000256" key="2">
    <source>
        <dbReference type="ARBA" id="ARBA00004286"/>
    </source>
</evidence>
<evidence type="ECO:0000313" key="14">
    <source>
        <dbReference type="Proteomes" id="UP000192578"/>
    </source>
</evidence>
<feature type="domain" description="SET" evidence="11">
    <location>
        <begin position="620"/>
        <end position="750"/>
    </location>
</feature>
<dbReference type="PROSITE" id="PS50280">
    <property type="entry name" value="SET"/>
    <property type="match status" value="1"/>
</dbReference>
<evidence type="ECO:0000256" key="5">
    <source>
        <dbReference type="ARBA" id="ARBA00022679"/>
    </source>
</evidence>
<gene>
    <name evidence="13" type="ORF">BV898_10194</name>
</gene>
<dbReference type="OrthoDB" id="5792673at2759"/>
<dbReference type="InterPro" id="IPR016177">
    <property type="entry name" value="DNA-bd_dom_sf"/>
</dbReference>
<dbReference type="GO" id="GO:0046974">
    <property type="term" value="F:histone H3K9 methyltransferase activity"/>
    <property type="evidence" value="ECO:0007669"/>
    <property type="project" value="TreeGrafter"/>
</dbReference>
<protein>
    <submittedName>
        <fullName evidence="13">Histone-lysine N-methyltransferase EHMT1</fullName>
    </submittedName>
</protein>
<dbReference type="GO" id="GO:0003677">
    <property type="term" value="F:DNA binding"/>
    <property type="evidence" value="ECO:0007669"/>
    <property type="project" value="InterPro"/>
</dbReference>
<evidence type="ECO:0000259" key="12">
    <source>
        <dbReference type="PROSITE" id="PS50982"/>
    </source>
</evidence>
<keyword evidence="7" id="KW-0479">Metal-binding</keyword>
<dbReference type="AlphaFoldDB" id="A0A1W0WK69"/>
<dbReference type="InterPro" id="IPR051516">
    <property type="entry name" value="SETDB_methyltransferase"/>
</dbReference>
<evidence type="ECO:0000256" key="7">
    <source>
        <dbReference type="ARBA" id="ARBA00022723"/>
    </source>
</evidence>
<keyword evidence="3" id="KW-0158">Chromosome</keyword>
<feature type="region of interest" description="Disordered" evidence="10">
    <location>
        <begin position="286"/>
        <end position="331"/>
    </location>
</feature>
<dbReference type="SMART" id="SM00317">
    <property type="entry name" value="SET"/>
    <property type="match status" value="1"/>
</dbReference>
<keyword evidence="5" id="KW-0808">Transferase</keyword>
<dbReference type="EMBL" id="MTYJ01000086">
    <property type="protein sequence ID" value="OQV15605.1"/>
    <property type="molecule type" value="Genomic_DNA"/>
</dbReference>
<dbReference type="SMART" id="SM00391">
    <property type="entry name" value="MBD"/>
    <property type="match status" value="1"/>
</dbReference>
<dbReference type="InterPro" id="IPR001214">
    <property type="entry name" value="SET_dom"/>
</dbReference>
<keyword evidence="6" id="KW-0949">S-adenosyl-L-methionine</keyword>
<evidence type="ECO:0000259" key="11">
    <source>
        <dbReference type="PROSITE" id="PS50280"/>
    </source>
</evidence>
<feature type="compositionally biased region" description="Polar residues" evidence="10">
    <location>
        <begin position="70"/>
        <end position="104"/>
    </location>
</feature>
<proteinExistence type="predicted"/>
<feature type="domain" description="MBD" evidence="12">
    <location>
        <begin position="411"/>
        <end position="483"/>
    </location>
</feature>
<dbReference type="SUPFAM" id="SSF82199">
    <property type="entry name" value="SET domain"/>
    <property type="match status" value="1"/>
</dbReference>
<feature type="compositionally biased region" description="Polar residues" evidence="10">
    <location>
        <begin position="229"/>
        <end position="247"/>
    </location>
</feature>
<dbReference type="GO" id="GO:0070828">
    <property type="term" value="P:heterochromatin organization"/>
    <property type="evidence" value="ECO:0007669"/>
    <property type="project" value="TreeGrafter"/>
</dbReference>
<feature type="compositionally biased region" description="Low complexity" evidence="10">
    <location>
        <begin position="289"/>
        <end position="316"/>
    </location>
</feature>
<dbReference type="PANTHER" id="PTHR46024">
    <property type="entry name" value="HISTONE-LYSINE N-METHYLTRANSFERASE EGGLESS"/>
    <property type="match status" value="1"/>
</dbReference>
<evidence type="ECO:0000256" key="1">
    <source>
        <dbReference type="ARBA" id="ARBA00004123"/>
    </source>
</evidence>
<dbReference type="GO" id="GO:0032259">
    <property type="term" value="P:methylation"/>
    <property type="evidence" value="ECO:0007669"/>
    <property type="project" value="UniProtKB-KW"/>
</dbReference>
<accession>A0A1W0WK69</accession>
<evidence type="ECO:0000256" key="3">
    <source>
        <dbReference type="ARBA" id="ARBA00022454"/>
    </source>
</evidence>
<name>A0A1W0WK69_HYPEX</name>
<dbReference type="SMART" id="SM00468">
    <property type="entry name" value="PreSET"/>
    <property type="match status" value="1"/>
</dbReference>
<keyword evidence="4" id="KW-0489">Methyltransferase</keyword>
<dbReference type="SUPFAM" id="SSF54171">
    <property type="entry name" value="DNA-binding domain"/>
    <property type="match status" value="1"/>
</dbReference>
<dbReference type="InterPro" id="IPR001739">
    <property type="entry name" value="Methyl_CpG_DNA-bd"/>
</dbReference>
<dbReference type="Gene3D" id="2.170.270.10">
    <property type="entry name" value="SET domain"/>
    <property type="match status" value="1"/>
</dbReference>
<dbReference type="PANTHER" id="PTHR46024:SF1">
    <property type="entry name" value="HISTONE-LYSINE N-METHYLTRANSFERASE EGGLESS"/>
    <property type="match status" value="1"/>
</dbReference>
<reference evidence="14" key="1">
    <citation type="submission" date="2017-01" db="EMBL/GenBank/DDBJ databases">
        <title>Comparative genomics of anhydrobiosis in the tardigrade Hypsibius dujardini.</title>
        <authorList>
            <person name="Yoshida Y."/>
            <person name="Koutsovoulos G."/>
            <person name="Laetsch D."/>
            <person name="Stevens L."/>
            <person name="Kumar S."/>
            <person name="Horikawa D."/>
            <person name="Ishino K."/>
            <person name="Komine S."/>
            <person name="Tomita M."/>
            <person name="Blaxter M."/>
            <person name="Arakawa K."/>
        </authorList>
    </citation>
    <scope>NUCLEOTIDE SEQUENCE [LARGE SCALE GENOMIC DNA]</scope>
    <source>
        <strain evidence="14">Z151</strain>
    </source>
</reference>
<feature type="compositionally biased region" description="Basic and acidic residues" evidence="10">
    <location>
        <begin position="185"/>
        <end position="195"/>
    </location>
</feature>
<feature type="compositionally biased region" description="Polar residues" evidence="10">
    <location>
        <begin position="35"/>
        <end position="45"/>
    </location>
</feature>
<dbReference type="Pfam" id="PF01429">
    <property type="entry name" value="MBD"/>
    <property type="match status" value="1"/>
</dbReference>
<dbReference type="GO" id="GO:0005694">
    <property type="term" value="C:chromosome"/>
    <property type="evidence" value="ECO:0007669"/>
    <property type="project" value="UniProtKB-SubCell"/>
</dbReference>
<evidence type="ECO:0000256" key="6">
    <source>
        <dbReference type="ARBA" id="ARBA00022691"/>
    </source>
</evidence>
<evidence type="ECO:0000256" key="10">
    <source>
        <dbReference type="SAM" id="MobiDB-lite"/>
    </source>
</evidence>
<evidence type="ECO:0000256" key="8">
    <source>
        <dbReference type="ARBA" id="ARBA00022833"/>
    </source>
</evidence>
<feature type="compositionally biased region" description="Polar residues" evidence="10">
    <location>
        <begin position="317"/>
        <end position="327"/>
    </location>
</feature>
<dbReference type="PROSITE" id="PS50982">
    <property type="entry name" value="MBD"/>
    <property type="match status" value="1"/>
</dbReference>
<dbReference type="InterPro" id="IPR007728">
    <property type="entry name" value="Pre-SET_dom"/>
</dbReference>
<dbReference type="Pfam" id="PF05033">
    <property type="entry name" value="Pre-SET"/>
    <property type="match status" value="1"/>
</dbReference>
<organism evidence="13 14">
    <name type="scientific">Hypsibius exemplaris</name>
    <name type="common">Freshwater tardigrade</name>
    <dbReference type="NCBI Taxonomy" id="2072580"/>
    <lineage>
        <taxon>Eukaryota</taxon>
        <taxon>Metazoa</taxon>
        <taxon>Ecdysozoa</taxon>
        <taxon>Tardigrada</taxon>
        <taxon>Eutardigrada</taxon>
        <taxon>Parachela</taxon>
        <taxon>Hypsibioidea</taxon>
        <taxon>Hypsibiidae</taxon>
        <taxon>Hypsibius</taxon>
    </lineage>
</organism>
<dbReference type="GO" id="GO:0010629">
    <property type="term" value="P:negative regulation of gene expression"/>
    <property type="evidence" value="ECO:0007669"/>
    <property type="project" value="TreeGrafter"/>
</dbReference>
<dbReference type="InterPro" id="IPR046341">
    <property type="entry name" value="SET_dom_sf"/>
</dbReference>
<evidence type="ECO:0000256" key="4">
    <source>
        <dbReference type="ARBA" id="ARBA00022603"/>
    </source>
</evidence>
<dbReference type="GO" id="GO:0005634">
    <property type="term" value="C:nucleus"/>
    <property type="evidence" value="ECO:0007669"/>
    <property type="project" value="UniProtKB-SubCell"/>
</dbReference>
<keyword evidence="9" id="KW-0539">Nucleus</keyword>
<dbReference type="Proteomes" id="UP000192578">
    <property type="component" value="Unassembled WGS sequence"/>
</dbReference>
<keyword evidence="14" id="KW-1185">Reference proteome</keyword>
<comment type="caution">
    <text evidence="13">The sequence shown here is derived from an EMBL/GenBank/DDBJ whole genome shotgun (WGS) entry which is preliminary data.</text>
</comment>
<dbReference type="GO" id="GO:0008270">
    <property type="term" value="F:zinc ion binding"/>
    <property type="evidence" value="ECO:0007669"/>
    <property type="project" value="InterPro"/>
</dbReference>
<feature type="region of interest" description="Disordered" evidence="10">
    <location>
        <begin position="142"/>
        <end position="250"/>
    </location>
</feature>
<dbReference type="Pfam" id="PF00856">
    <property type="entry name" value="SET"/>
    <property type="match status" value="1"/>
</dbReference>